<dbReference type="GO" id="GO:0046872">
    <property type="term" value="F:metal ion binding"/>
    <property type="evidence" value="ECO:0007669"/>
    <property type="project" value="UniProtKB-KW"/>
</dbReference>
<keyword evidence="3" id="KW-0408">Iron</keyword>
<keyword evidence="6" id="KW-1185">Reference proteome</keyword>
<dbReference type="PATRIC" id="fig|265546.4.peg.2514"/>
<dbReference type="EMBL" id="JXTG01000018">
    <property type="protein sequence ID" value="KIP20356.1"/>
    <property type="molecule type" value="Genomic_DNA"/>
</dbReference>
<evidence type="ECO:0000256" key="2">
    <source>
        <dbReference type="ARBA" id="ARBA00022723"/>
    </source>
</evidence>
<evidence type="ECO:0000256" key="3">
    <source>
        <dbReference type="ARBA" id="ARBA00023004"/>
    </source>
</evidence>
<dbReference type="SUPFAM" id="SSF50022">
    <property type="entry name" value="ISP domain"/>
    <property type="match status" value="1"/>
</dbReference>
<organism evidence="5 6">
    <name type="scientific">Anoxybacillus ayderensis</name>
    <dbReference type="NCBI Taxonomy" id="265546"/>
    <lineage>
        <taxon>Bacteria</taxon>
        <taxon>Bacillati</taxon>
        <taxon>Bacillota</taxon>
        <taxon>Bacilli</taxon>
        <taxon>Bacillales</taxon>
        <taxon>Anoxybacillaceae</taxon>
        <taxon>Anoxybacillus</taxon>
    </lineage>
</organism>
<gene>
    <name evidence="5" type="ORF">JV16_02501</name>
</gene>
<name>A0A0D0GX52_9BACL</name>
<dbReference type="InterPro" id="IPR017941">
    <property type="entry name" value="Rieske_2Fe-2S"/>
</dbReference>
<keyword evidence="4" id="KW-0411">Iron-sulfur</keyword>
<evidence type="ECO:0000313" key="6">
    <source>
        <dbReference type="Proteomes" id="UP000032047"/>
    </source>
</evidence>
<evidence type="ECO:0000256" key="4">
    <source>
        <dbReference type="ARBA" id="ARBA00023014"/>
    </source>
</evidence>
<keyword evidence="1" id="KW-0001">2Fe-2S</keyword>
<accession>A0A0D0GX52</accession>
<sequence length="139" mass="16565">MNRLQFLKMMRNSLIETMKEASAPLLEDEVEKVKKLFSNHRTWHAIGPCDDICDVEIKTVDRIPLVVYKHEGTLYVRKAICSHCQVMPHYIQQDHRFICLYCDREWHVFSQKGTLHMPLLPTKREGDEWYVQIERDSYA</sequence>
<evidence type="ECO:0000256" key="1">
    <source>
        <dbReference type="ARBA" id="ARBA00022714"/>
    </source>
</evidence>
<dbReference type="Proteomes" id="UP000032047">
    <property type="component" value="Unassembled WGS sequence"/>
</dbReference>
<protein>
    <submittedName>
        <fullName evidence="5">Uncharacterized protein</fullName>
    </submittedName>
</protein>
<evidence type="ECO:0000313" key="5">
    <source>
        <dbReference type="EMBL" id="KIP20356.1"/>
    </source>
</evidence>
<dbReference type="RefSeq" id="WP_021094793.1">
    <property type="nucleotide sequence ID" value="NZ_ANOC01000025.1"/>
</dbReference>
<proteinExistence type="predicted"/>
<keyword evidence="2" id="KW-0479">Metal-binding</keyword>
<dbReference type="GO" id="GO:0051537">
    <property type="term" value="F:2 iron, 2 sulfur cluster binding"/>
    <property type="evidence" value="ECO:0007669"/>
    <property type="project" value="UniProtKB-KW"/>
</dbReference>
<dbReference type="PROSITE" id="PS51296">
    <property type="entry name" value="RIESKE"/>
    <property type="match status" value="1"/>
</dbReference>
<reference evidence="5 6" key="1">
    <citation type="submission" date="2015-01" db="EMBL/GenBank/DDBJ databases">
        <title>Genome sequence of Anoxybacillus ayderensis strain AB04.</title>
        <authorList>
            <person name="Belduz A.O."/>
            <person name="Canakci S."/>
            <person name="Chan K.-G."/>
            <person name="Kahar U.M."/>
            <person name="Yaakob A.S."/>
            <person name="Chan C.S."/>
            <person name="Goh K.M."/>
        </authorList>
    </citation>
    <scope>NUCLEOTIDE SEQUENCE [LARGE SCALE GENOMIC DNA]</scope>
    <source>
        <strain evidence="5 6">AB04</strain>
    </source>
</reference>
<dbReference type="AlphaFoldDB" id="A0A0D0GX52"/>
<dbReference type="GO" id="GO:0004497">
    <property type="term" value="F:monooxygenase activity"/>
    <property type="evidence" value="ECO:0007669"/>
    <property type="project" value="UniProtKB-ARBA"/>
</dbReference>
<comment type="caution">
    <text evidence="5">The sequence shown here is derived from an EMBL/GenBank/DDBJ whole genome shotgun (WGS) entry which is preliminary data.</text>
</comment>
<dbReference type="GO" id="GO:0016705">
    <property type="term" value="F:oxidoreductase activity, acting on paired donors, with incorporation or reduction of molecular oxygen"/>
    <property type="evidence" value="ECO:0007669"/>
    <property type="project" value="UniProtKB-ARBA"/>
</dbReference>
<dbReference type="InterPro" id="IPR036922">
    <property type="entry name" value="Rieske_2Fe-2S_sf"/>
</dbReference>